<gene>
    <name evidence="5" type="ORF">F0A16_10005</name>
</gene>
<dbReference type="EMBL" id="VTPX01000004">
    <property type="protein sequence ID" value="KAA0018823.1"/>
    <property type="molecule type" value="Genomic_DNA"/>
</dbReference>
<dbReference type="InterPro" id="IPR011711">
    <property type="entry name" value="GntR_C"/>
</dbReference>
<evidence type="ECO:0000259" key="4">
    <source>
        <dbReference type="PROSITE" id="PS50949"/>
    </source>
</evidence>
<dbReference type="InterPro" id="IPR036390">
    <property type="entry name" value="WH_DNA-bd_sf"/>
</dbReference>
<dbReference type="SMART" id="SM00345">
    <property type="entry name" value="HTH_GNTR"/>
    <property type="match status" value="1"/>
</dbReference>
<dbReference type="CDD" id="cd07377">
    <property type="entry name" value="WHTH_GntR"/>
    <property type="match status" value="1"/>
</dbReference>
<proteinExistence type="predicted"/>
<dbReference type="Gene3D" id="1.20.120.530">
    <property type="entry name" value="GntR ligand-binding domain-like"/>
    <property type="match status" value="1"/>
</dbReference>
<dbReference type="Pfam" id="PF00392">
    <property type="entry name" value="GntR"/>
    <property type="match status" value="1"/>
</dbReference>
<organism evidence="5 6">
    <name type="scientific">Salinicola corii</name>
    <dbReference type="NCBI Taxonomy" id="2606937"/>
    <lineage>
        <taxon>Bacteria</taxon>
        <taxon>Pseudomonadati</taxon>
        <taxon>Pseudomonadota</taxon>
        <taxon>Gammaproteobacteria</taxon>
        <taxon>Oceanospirillales</taxon>
        <taxon>Halomonadaceae</taxon>
        <taxon>Salinicola</taxon>
    </lineage>
</organism>
<evidence type="ECO:0000313" key="5">
    <source>
        <dbReference type="EMBL" id="KAA0018823.1"/>
    </source>
</evidence>
<dbReference type="SUPFAM" id="SSF48008">
    <property type="entry name" value="GntR ligand-binding domain-like"/>
    <property type="match status" value="1"/>
</dbReference>
<keyword evidence="3" id="KW-0804">Transcription</keyword>
<dbReference type="SUPFAM" id="SSF46785">
    <property type="entry name" value="Winged helix' DNA-binding domain"/>
    <property type="match status" value="1"/>
</dbReference>
<reference evidence="5 6" key="1">
    <citation type="submission" date="2019-08" db="EMBL/GenBank/DDBJ databases">
        <title>Bioinformatics analysis of the strain L3 and L5.</title>
        <authorList>
            <person name="Li X."/>
        </authorList>
    </citation>
    <scope>NUCLEOTIDE SEQUENCE [LARGE SCALE GENOMIC DNA]</scope>
    <source>
        <strain evidence="5 6">L3</strain>
    </source>
</reference>
<sequence>MSQDAPKVDTSLSDGVYARVRDLLREGELVPGQRVSEADICSRFNVSRTPAREAIHRLLNEGFLTAGSGGRPVVAEIDIDRAEEIYDMREAVECLAARLAAKRARTNDLLDLRRILDEQRDGCENEVDFLEINDRFHGCIYRISGNRYVQRTASILLVSAGMIRGSTQGQYNYDSWSLSEHEAIYRAIENGDSAAAEEAMRRHTRNGRFQRIALITNQKER</sequence>
<keyword evidence="1" id="KW-0805">Transcription regulation</keyword>
<dbReference type="InterPro" id="IPR008920">
    <property type="entry name" value="TF_FadR/GntR_C"/>
</dbReference>
<dbReference type="PANTHER" id="PTHR43537:SF5">
    <property type="entry name" value="UXU OPERON TRANSCRIPTIONAL REGULATOR"/>
    <property type="match status" value="1"/>
</dbReference>
<dbReference type="PANTHER" id="PTHR43537">
    <property type="entry name" value="TRANSCRIPTIONAL REGULATOR, GNTR FAMILY"/>
    <property type="match status" value="1"/>
</dbReference>
<dbReference type="AlphaFoldDB" id="A0A640WF90"/>
<dbReference type="RefSeq" id="WP_149435241.1">
    <property type="nucleotide sequence ID" value="NZ_VTPX01000004.1"/>
</dbReference>
<dbReference type="SMART" id="SM00895">
    <property type="entry name" value="FCD"/>
    <property type="match status" value="1"/>
</dbReference>
<accession>A0A640WF90</accession>
<comment type="caution">
    <text evidence="5">The sequence shown here is derived from an EMBL/GenBank/DDBJ whole genome shotgun (WGS) entry which is preliminary data.</text>
</comment>
<protein>
    <submittedName>
        <fullName evidence="5">GntR family transcriptional regulator</fullName>
    </submittedName>
</protein>
<dbReference type="Gene3D" id="1.10.10.10">
    <property type="entry name" value="Winged helix-like DNA-binding domain superfamily/Winged helix DNA-binding domain"/>
    <property type="match status" value="1"/>
</dbReference>
<evidence type="ECO:0000256" key="3">
    <source>
        <dbReference type="ARBA" id="ARBA00023163"/>
    </source>
</evidence>
<dbReference type="InterPro" id="IPR000524">
    <property type="entry name" value="Tscrpt_reg_HTH_GntR"/>
</dbReference>
<dbReference type="GO" id="GO:0003677">
    <property type="term" value="F:DNA binding"/>
    <property type="evidence" value="ECO:0007669"/>
    <property type="project" value="UniProtKB-KW"/>
</dbReference>
<keyword evidence="2" id="KW-0238">DNA-binding</keyword>
<dbReference type="InterPro" id="IPR036388">
    <property type="entry name" value="WH-like_DNA-bd_sf"/>
</dbReference>
<keyword evidence="6" id="KW-1185">Reference proteome</keyword>
<name>A0A640WF90_9GAMM</name>
<dbReference type="GO" id="GO:0003700">
    <property type="term" value="F:DNA-binding transcription factor activity"/>
    <property type="evidence" value="ECO:0007669"/>
    <property type="project" value="InterPro"/>
</dbReference>
<dbReference type="Proteomes" id="UP000466024">
    <property type="component" value="Unassembled WGS sequence"/>
</dbReference>
<feature type="domain" description="HTH gntR-type" evidence="4">
    <location>
        <begin position="10"/>
        <end position="77"/>
    </location>
</feature>
<evidence type="ECO:0000313" key="6">
    <source>
        <dbReference type="Proteomes" id="UP000466024"/>
    </source>
</evidence>
<dbReference type="PROSITE" id="PS50949">
    <property type="entry name" value="HTH_GNTR"/>
    <property type="match status" value="1"/>
</dbReference>
<evidence type="ECO:0000256" key="1">
    <source>
        <dbReference type="ARBA" id="ARBA00023015"/>
    </source>
</evidence>
<dbReference type="Pfam" id="PF07729">
    <property type="entry name" value="FCD"/>
    <property type="match status" value="1"/>
</dbReference>
<evidence type="ECO:0000256" key="2">
    <source>
        <dbReference type="ARBA" id="ARBA00023125"/>
    </source>
</evidence>